<dbReference type="RefSeq" id="WP_205359155.1">
    <property type="nucleotide sequence ID" value="NZ_JADKYB010000012.1"/>
</dbReference>
<comment type="cofactor">
    <cofactor evidence="1 5">
        <name>FAD</name>
        <dbReference type="ChEBI" id="CHEBI:57692"/>
    </cofactor>
</comment>
<accession>A0ABS2TWX9</accession>
<evidence type="ECO:0000256" key="3">
    <source>
        <dbReference type="ARBA" id="ARBA00022630"/>
    </source>
</evidence>
<dbReference type="SUPFAM" id="SSF47203">
    <property type="entry name" value="Acyl-CoA dehydrogenase C-terminal domain-like"/>
    <property type="match status" value="1"/>
</dbReference>
<dbReference type="Gene3D" id="1.10.540.10">
    <property type="entry name" value="Acyl-CoA dehydrogenase/oxidase, N-terminal domain"/>
    <property type="match status" value="1"/>
</dbReference>
<dbReference type="SUPFAM" id="SSF56645">
    <property type="entry name" value="Acyl-CoA dehydrogenase NM domain-like"/>
    <property type="match status" value="1"/>
</dbReference>
<comment type="caution">
    <text evidence="9">The sequence shown here is derived from an EMBL/GenBank/DDBJ whole genome shotgun (WGS) entry which is preliminary data.</text>
</comment>
<keyword evidence="5" id="KW-0560">Oxidoreductase</keyword>
<protein>
    <submittedName>
        <fullName evidence="9">Acyl-CoA/acyl-ACP dehydrogenase</fullName>
    </submittedName>
</protein>
<dbReference type="InterPro" id="IPR009075">
    <property type="entry name" value="AcylCo_DH/oxidase_C"/>
</dbReference>
<dbReference type="Pfam" id="PF00441">
    <property type="entry name" value="Acyl-CoA_dh_1"/>
    <property type="match status" value="1"/>
</dbReference>
<comment type="similarity">
    <text evidence="2 5">Belongs to the acyl-CoA dehydrogenase family.</text>
</comment>
<feature type="domain" description="Acyl-CoA dehydrogenase/oxidase N-terminal" evidence="8">
    <location>
        <begin position="52"/>
        <end position="146"/>
    </location>
</feature>
<dbReference type="Gene3D" id="2.40.110.10">
    <property type="entry name" value="Butyryl-CoA Dehydrogenase, subunit A, domain 2"/>
    <property type="match status" value="1"/>
</dbReference>
<feature type="domain" description="Acyl-CoA dehydrogenase/oxidase C-terminal" evidence="6">
    <location>
        <begin position="265"/>
        <end position="406"/>
    </location>
</feature>
<evidence type="ECO:0000256" key="1">
    <source>
        <dbReference type="ARBA" id="ARBA00001974"/>
    </source>
</evidence>
<dbReference type="Pfam" id="PF02771">
    <property type="entry name" value="Acyl-CoA_dh_N"/>
    <property type="match status" value="1"/>
</dbReference>
<dbReference type="InterPro" id="IPR009100">
    <property type="entry name" value="AcylCoA_DH/oxidase_NM_dom_sf"/>
</dbReference>
<evidence type="ECO:0000259" key="6">
    <source>
        <dbReference type="Pfam" id="PF00441"/>
    </source>
</evidence>
<keyword evidence="10" id="KW-1185">Reference proteome</keyword>
<feature type="domain" description="Acyl-CoA oxidase/dehydrogenase middle" evidence="7">
    <location>
        <begin position="150"/>
        <end position="248"/>
    </location>
</feature>
<dbReference type="PANTHER" id="PTHR43884:SF12">
    <property type="entry name" value="ISOVALERYL-COA DEHYDROGENASE, MITOCHONDRIAL-RELATED"/>
    <property type="match status" value="1"/>
</dbReference>
<dbReference type="Proteomes" id="UP000749040">
    <property type="component" value="Unassembled WGS sequence"/>
</dbReference>
<evidence type="ECO:0000313" key="10">
    <source>
        <dbReference type="Proteomes" id="UP000749040"/>
    </source>
</evidence>
<dbReference type="InterPro" id="IPR037069">
    <property type="entry name" value="AcylCoA_DH/ox_N_sf"/>
</dbReference>
<evidence type="ECO:0000259" key="8">
    <source>
        <dbReference type="Pfam" id="PF02771"/>
    </source>
</evidence>
<evidence type="ECO:0000259" key="7">
    <source>
        <dbReference type="Pfam" id="PF02770"/>
    </source>
</evidence>
<dbReference type="Pfam" id="PF02770">
    <property type="entry name" value="Acyl-CoA_dh_M"/>
    <property type="match status" value="1"/>
</dbReference>
<evidence type="ECO:0000256" key="5">
    <source>
        <dbReference type="RuleBase" id="RU362125"/>
    </source>
</evidence>
<keyword evidence="3 5" id="KW-0285">Flavoprotein</keyword>
<organism evidence="9 10">
    <name type="scientific">Actinacidiphila acididurans</name>
    <dbReference type="NCBI Taxonomy" id="2784346"/>
    <lineage>
        <taxon>Bacteria</taxon>
        <taxon>Bacillati</taxon>
        <taxon>Actinomycetota</taxon>
        <taxon>Actinomycetes</taxon>
        <taxon>Kitasatosporales</taxon>
        <taxon>Streptomycetaceae</taxon>
        <taxon>Actinacidiphila</taxon>
    </lineage>
</organism>
<sequence>MDAMDAINGTDRTNGITGITGIEDVNGIGGTDGARAFPGNGAAPAAISFPGVAARAAEADSTGRVPAESWKEVADSGYLRLFHPPELGGTGADADTQSAALEALARACPSTYWSMSVSGLLCGKVIGMYGDPVEHRRLLDPLLAGEISAAFSIVERTAGSDASTYRTSVRRAPGPNGGFLIRGEKSRITNAPTADLAIVLARREKDAGDDGPDWCLAFVDLHQPRVSRYDIPHMGLRGMPWGGMIFNDAHVAEADVIPVPFEALAEGMSWGWLKTSFAAVAIAESALQASVRHAKQRESFGRPLAHMEGVQAQLADSRAQIDATRLLARRAVVERVAGRPARDLLALLKVYATEMAVEVATRAVQIHGAYGVTSGHEVERLYRDAEMNVIGSFTTNRLREQVAENLGAGAPVYAPFDWLAPAGLTALPPGLDGFPRPVEPVHD</sequence>
<dbReference type="InterPro" id="IPR036250">
    <property type="entry name" value="AcylCo_DH-like_C"/>
</dbReference>
<proteinExistence type="inferred from homology"/>
<dbReference type="InterPro" id="IPR006091">
    <property type="entry name" value="Acyl-CoA_Oxase/DH_mid-dom"/>
</dbReference>
<evidence type="ECO:0000256" key="2">
    <source>
        <dbReference type="ARBA" id="ARBA00009347"/>
    </source>
</evidence>
<keyword evidence="4 5" id="KW-0274">FAD</keyword>
<evidence type="ECO:0000313" key="9">
    <source>
        <dbReference type="EMBL" id="MBM9507292.1"/>
    </source>
</evidence>
<dbReference type="InterPro" id="IPR013786">
    <property type="entry name" value="AcylCoA_DH/ox_N"/>
</dbReference>
<reference evidence="9 10" key="1">
    <citation type="submission" date="2021-01" db="EMBL/GenBank/DDBJ databases">
        <title>Streptomyces acididurans sp. nov., isolated from a peat swamp forest soil.</title>
        <authorList>
            <person name="Chantavorakit T."/>
            <person name="Duangmal K."/>
        </authorList>
    </citation>
    <scope>NUCLEOTIDE SEQUENCE [LARGE SCALE GENOMIC DNA]</scope>
    <source>
        <strain evidence="9 10">KK5PA1</strain>
    </source>
</reference>
<dbReference type="EMBL" id="JADKYB010000012">
    <property type="protein sequence ID" value="MBM9507292.1"/>
    <property type="molecule type" value="Genomic_DNA"/>
</dbReference>
<dbReference type="Gene3D" id="1.20.140.10">
    <property type="entry name" value="Butyryl-CoA Dehydrogenase, subunit A, domain 3"/>
    <property type="match status" value="1"/>
</dbReference>
<dbReference type="InterPro" id="IPR046373">
    <property type="entry name" value="Acyl-CoA_Oxase/DH_mid-dom_sf"/>
</dbReference>
<evidence type="ECO:0000256" key="4">
    <source>
        <dbReference type="ARBA" id="ARBA00022827"/>
    </source>
</evidence>
<gene>
    <name evidence="9" type="ORF">ITX44_22695</name>
</gene>
<name>A0ABS2TWX9_9ACTN</name>
<dbReference type="PANTHER" id="PTHR43884">
    <property type="entry name" value="ACYL-COA DEHYDROGENASE"/>
    <property type="match status" value="1"/>
</dbReference>